<dbReference type="OrthoDB" id="7941246at2"/>
<comment type="caution">
    <text evidence="2">The sequence shown here is derived from an EMBL/GenBank/DDBJ whole genome shotgun (WGS) entry which is preliminary data.</text>
</comment>
<dbReference type="InterPro" id="IPR036291">
    <property type="entry name" value="NAD(P)-bd_dom_sf"/>
</dbReference>
<accession>A0A438M0J5</accession>
<dbReference type="AlphaFoldDB" id="A0A438M0J5"/>
<dbReference type="EMBL" id="SAUN01000001">
    <property type="protein sequence ID" value="RVX39137.1"/>
    <property type="molecule type" value="Genomic_DNA"/>
</dbReference>
<dbReference type="Gene3D" id="3.40.50.720">
    <property type="entry name" value="NAD(P)-binding Rossmann-like Domain"/>
    <property type="match status" value="1"/>
</dbReference>
<dbReference type="PANTHER" id="PTHR43245:SF13">
    <property type="entry name" value="UDP-D-APIOSE_UDP-D-XYLOSE SYNTHASE 2"/>
    <property type="match status" value="1"/>
</dbReference>
<dbReference type="Proteomes" id="UP000284824">
    <property type="component" value="Unassembled WGS sequence"/>
</dbReference>
<organism evidence="2 3">
    <name type="scientific">Nonomuraea polychroma</name>
    <dbReference type="NCBI Taxonomy" id="46176"/>
    <lineage>
        <taxon>Bacteria</taxon>
        <taxon>Bacillati</taxon>
        <taxon>Actinomycetota</taxon>
        <taxon>Actinomycetes</taxon>
        <taxon>Streptosporangiales</taxon>
        <taxon>Streptosporangiaceae</taxon>
        <taxon>Nonomuraea</taxon>
    </lineage>
</organism>
<keyword evidence="3" id="KW-1185">Reference proteome</keyword>
<proteinExistence type="predicted"/>
<dbReference type="PANTHER" id="PTHR43245">
    <property type="entry name" value="BIFUNCTIONAL POLYMYXIN RESISTANCE PROTEIN ARNA"/>
    <property type="match status" value="1"/>
</dbReference>
<dbReference type="RefSeq" id="WP_127931675.1">
    <property type="nucleotide sequence ID" value="NZ_SAUN01000001.1"/>
</dbReference>
<evidence type="ECO:0000259" key="1">
    <source>
        <dbReference type="Pfam" id="PF01370"/>
    </source>
</evidence>
<sequence>MRILVLGGTAFVGHAIVSQAVARGWDVTTFNRGLTDVDVAGAKSILGDRRSNADIERLAASSTWDAIVDTSGYVPSDVLRVAMALQGRTHRYLFMSTVSVYAGWPVESLTEESATLACPPDADEHFGHDTEDGPTRYGYQKSGCEAATRLVFGERRTTLLRPGVVLGPREYVGRLPWWLRRMSEGGQVLAPGDPSRSIQPVDVRDLADFTLRSIEHDLSGPFNVTAPFGFDTFGGLISHCIEATQSTAEPVWVPDHKLISAGVRQWSEMPLWRTYPGVWQVSSARAQAAGLVCRPLRETVRDTWTWMNTVAPAVDVSERAAEIGISKERESRILESLIT</sequence>
<evidence type="ECO:0000313" key="2">
    <source>
        <dbReference type="EMBL" id="RVX39137.1"/>
    </source>
</evidence>
<dbReference type="Pfam" id="PF01370">
    <property type="entry name" value="Epimerase"/>
    <property type="match status" value="1"/>
</dbReference>
<evidence type="ECO:0000313" key="3">
    <source>
        <dbReference type="Proteomes" id="UP000284824"/>
    </source>
</evidence>
<name>A0A438M0J5_9ACTN</name>
<dbReference type="InterPro" id="IPR001509">
    <property type="entry name" value="Epimerase_deHydtase"/>
</dbReference>
<protein>
    <submittedName>
        <fullName evidence="2">Nucleoside-diphosphate-sugar epimerase</fullName>
    </submittedName>
</protein>
<dbReference type="InterPro" id="IPR050177">
    <property type="entry name" value="Lipid_A_modif_metabolic_enz"/>
</dbReference>
<reference evidence="2 3" key="1">
    <citation type="submission" date="2019-01" db="EMBL/GenBank/DDBJ databases">
        <title>Sequencing the genomes of 1000 actinobacteria strains.</title>
        <authorList>
            <person name="Klenk H.-P."/>
        </authorList>
    </citation>
    <scope>NUCLEOTIDE SEQUENCE [LARGE SCALE GENOMIC DNA]</scope>
    <source>
        <strain evidence="2 3">DSM 43925</strain>
    </source>
</reference>
<feature type="domain" description="NAD-dependent epimerase/dehydratase" evidence="1">
    <location>
        <begin position="3"/>
        <end position="223"/>
    </location>
</feature>
<gene>
    <name evidence="2" type="ORF">EDD27_1483</name>
</gene>
<dbReference type="SUPFAM" id="SSF51735">
    <property type="entry name" value="NAD(P)-binding Rossmann-fold domains"/>
    <property type="match status" value="1"/>
</dbReference>